<organism evidence="5 6">
    <name type="scientific">Pterulicium gracile</name>
    <dbReference type="NCBI Taxonomy" id="1884261"/>
    <lineage>
        <taxon>Eukaryota</taxon>
        <taxon>Fungi</taxon>
        <taxon>Dikarya</taxon>
        <taxon>Basidiomycota</taxon>
        <taxon>Agaricomycotina</taxon>
        <taxon>Agaricomycetes</taxon>
        <taxon>Agaricomycetidae</taxon>
        <taxon>Agaricales</taxon>
        <taxon>Pleurotineae</taxon>
        <taxon>Pterulaceae</taxon>
        <taxon>Pterulicium</taxon>
    </lineage>
</organism>
<feature type="transmembrane region" description="Helical" evidence="3">
    <location>
        <begin position="261"/>
        <end position="280"/>
    </location>
</feature>
<comment type="subcellular location">
    <subcellularLocation>
        <location evidence="1">Membrane</location>
        <topology evidence="1">Multi-pass membrane protein</topology>
    </subcellularLocation>
</comment>
<feature type="transmembrane region" description="Helical" evidence="3">
    <location>
        <begin position="94"/>
        <end position="111"/>
    </location>
</feature>
<comment type="similarity">
    <text evidence="2">Belongs to the major facilitator superfamily. Monocarboxylate porter (TC 2.A.1.13) family.</text>
</comment>
<feature type="transmembrane region" description="Helical" evidence="3">
    <location>
        <begin position="316"/>
        <end position="341"/>
    </location>
</feature>
<feature type="transmembrane region" description="Helical" evidence="3">
    <location>
        <begin position="151"/>
        <end position="171"/>
    </location>
</feature>
<feature type="transmembrane region" description="Helical" evidence="3">
    <location>
        <begin position="224"/>
        <end position="241"/>
    </location>
</feature>
<feature type="domain" description="Major facilitator superfamily (MFS) profile" evidence="4">
    <location>
        <begin position="226"/>
        <end position="413"/>
    </location>
</feature>
<dbReference type="PANTHER" id="PTHR11360:SF234">
    <property type="entry name" value="MFS-TYPE TRANSPORTER DBAD-RELATED"/>
    <property type="match status" value="1"/>
</dbReference>
<gene>
    <name evidence="5" type="ORF">BDV98DRAFT_553641</name>
</gene>
<dbReference type="Proteomes" id="UP000305067">
    <property type="component" value="Unassembled WGS sequence"/>
</dbReference>
<keyword evidence="6" id="KW-1185">Reference proteome</keyword>
<dbReference type="InterPro" id="IPR036259">
    <property type="entry name" value="MFS_trans_sf"/>
</dbReference>
<evidence type="ECO:0000256" key="2">
    <source>
        <dbReference type="ARBA" id="ARBA00006727"/>
    </source>
</evidence>
<reference evidence="5 6" key="1">
    <citation type="journal article" date="2019" name="Nat. Ecol. Evol.">
        <title>Megaphylogeny resolves global patterns of mushroom evolution.</title>
        <authorList>
            <person name="Varga T."/>
            <person name="Krizsan K."/>
            <person name="Foldi C."/>
            <person name="Dima B."/>
            <person name="Sanchez-Garcia M."/>
            <person name="Sanchez-Ramirez S."/>
            <person name="Szollosi G.J."/>
            <person name="Szarkandi J.G."/>
            <person name="Papp V."/>
            <person name="Albert L."/>
            <person name="Andreopoulos W."/>
            <person name="Angelini C."/>
            <person name="Antonin V."/>
            <person name="Barry K.W."/>
            <person name="Bougher N.L."/>
            <person name="Buchanan P."/>
            <person name="Buyck B."/>
            <person name="Bense V."/>
            <person name="Catcheside P."/>
            <person name="Chovatia M."/>
            <person name="Cooper J."/>
            <person name="Damon W."/>
            <person name="Desjardin D."/>
            <person name="Finy P."/>
            <person name="Geml J."/>
            <person name="Haridas S."/>
            <person name="Hughes K."/>
            <person name="Justo A."/>
            <person name="Karasinski D."/>
            <person name="Kautmanova I."/>
            <person name="Kiss B."/>
            <person name="Kocsube S."/>
            <person name="Kotiranta H."/>
            <person name="LaButti K.M."/>
            <person name="Lechner B.E."/>
            <person name="Liimatainen K."/>
            <person name="Lipzen A."/>
            <person name="Lukacs Z."/>
            <person name="Mihaltcheva S."/>
            <person name="Morgado L.N."/>
            <person name="Niskanen T."/>
            <person name="Noordeloos M.E."/>
            <person name="Ohm R.A."/>
            <person name="Ortiz-Santana B."/>
            <person name="Ovrebo C."/>
            <person name="Racz N."/>
            <person name="Riley R."/>
            <person name="Savchenko A."/>
            <person name="Shiryaev A."/>
            <person name="Soop K."/>
            <person name="Spirin V."/>
            <person name="Szebenyi C."/>
            <person name="Tomsovsky M."/>
            <person name="Tulloss R.E."/>
            <person name="Uehling J."/>
            <person name="Grigoriev I.V."/>
            <person name="Vagvolgyi C."/>
            <person name="Papp T."/>
            <person name="Martin F.M."/>
            <person name="Miettinen O."/>
            <person name="Hibbett D.S."/>
            <person name="Nagy L.G."/>
        </authorList>
    </citation>
    <scope>NUCLEOTIDE SEQUENCE [LARGE SCALE GENOMIC DNA]</scope>
    <source>
        <strain evidence="5 6">CBS 309.79</strain>
    </source>
</reference>
<keyword evidence="3" id="KW-1133">Transmembrane helix</keyword>
<protein>
    <submittedName>
        <fullName evidence="5">MFS general substrate transporter</fullName>
    </submittedName>
</protein>
<dbReference type="PROSITE" id="PS50850">
    <property type="entry name" value="MFS"/>
    <property type="match status" value="1"/>
</dbReference>
<dbReference type="EMBL" id="ML178844">
    <property type="protein sequence ID" value="TFK97865.1"/>
    <property type="molecule type" value="Genomic_DNA"/>
</dbReference>
<dbReference type="AlphaFoldDB" id="A0A5C3Q704"/>
<accession>A0A5C3Q704</accession>
<dbReference type="GO" id="GO:0022857">
    <property type="term" value="F:transmembrane transporter activity"/>
    <property type="evidence" value="ECO:0007669"/>
    <property type="project" value="InterPro"/>
</dbReference>
<dbReference type="InterPro" id="IPR050327">
    <property type="entry name" value="Proton-linked_MCT"/>
</dbReference>
<keyword evidence="3" id="KW-0812">Transmembrane</keyword>
<evidence type="ECO:0000259" key="4">
    <source>
        <dbReference type="PROSITE" id="PS50850"/>
    </source>
</evidence>
<evidence type="ECO:0000256" key="1">
    <source>
        <dbReference type="ARBA" id="ARBA00004141"/>
    </source>
</evidence>
<feature type="transmembrane region" description="Helical" evidence="3">
    <location>
        <begin position="292"/>
        <end position="310"/>
    </location>
</feature>
<feature type="transmembrane region" description="Helical" evidence="3">
    <location>
        <begin position="353"/>
        <end position="376"/>
    </location>
</feature>
<dbReference type="SUPFAM" id="SSF103473">
    <property type="entry name" value="MFS general substrate transporter"/>
    <property type="match status" value="1"/>
</dbReference>
<dbReference type="PANTHER" id="PTHR11360">
    <property type="entry name" value="MONOCARBOXYLATE TRANSPORTER"/>
    <property type="match status" value="1"/>
</dbReference>
<feature type="transmembrane region" description="Helical" evidence="3">
    <location>
        <begin position="382"/>
        <end position="404"/>
    </location>
</feature>
<keyword evidence="3" id="KW-0472">Membrane</keyword>
<dbReference type="Pfam" id="PF07690">
    <property type="entry name" value="MFS_1"/>
    <property type="match status" value="1"/>
</dbReference>
<feature type="transmembrane region" description="Helical" evidence="3">
    <location>
        <begin position="183"/>
        <end position="203"/>
    </location>
</feature>
<name>A0A5C3Q704_9AGAR</name>
<dbReference type="Gene3D" id="1.20.1250.20">
    <property type="entry name" value="MFS general substrate transporter like domains"/>
    <property type="match status" value="2"/>
</dbReference>
<dbReference type="InterPro" id="IPR020846">
    <property type="entry name" value="MFS_dom"/>
</dbReference>
<feature type="transmembrane region" description="Helical" evidence="3">
    <location>
        <begin position="25"/>
        <end position="52"/>
    </location>
</feature>
<feature type="transmembrane region" description="Helical" evidence="3">
    <location>
        <begin position="117"/>
        <end position="139"/>
    </location>
</feature>
<evidence type="ECO:0000256" key="3">
    <source>
        <dbReference type="SAM" id="Phobius"/>
    </source>
</evidence>
<dbReference type="GO" id="GO:0016020">
    <property type="term" value="C:membrane"/>
    <property type="evidence" value="ECO:0007669"/>
    <property type="project" value="UniProtKB-SubCell"/>
</dbReference>
<sequence>MSPPVEEGSYQTQPDEFPDGGTRAWLVLLGTVCATFSTFGYFACWGVFQTYYEESVMPGRSPSDIAWIGSMQTALCIMPGILTGRMFDLGYFKIPYLISSLLLVISTVLVAECTEYWHFMLCQGLATGIACGGLYGPTMGCLGHYFKRRRGLALGIAGAGSASGGVVFPIASRLLLSKVGFQWTMRILALILLCALTVTNITLKRRLPPRKLTSGLINWKSLKSPAFASYIVASFLVWHTIFTMLTYLDISSMRVGISPDFSFYLLAILNAGSVVGRIASGPFIDRFGCINILAPLTILSGVLTIVWPHLRTVSGLIPLAVFYGITSGAYLAACLAVVFQLGPVEEVGQRTGIVLTVSAIGALAGPPTSGAINFATGGYAAVGGYAGAVTFLGVAMMFVTRYYVLRGKFVGKV</sequence>
<dbReference type="InterPro" id="IPR011701">
    <property type="entry name" value="MFS"/>
</dbReference>
<evidence type="ECO:0000313" key="5">
    <source>
        <dbReference type="EMBL" id="TFK97865.1"/>
    </source>
</evidence>
<proteinExistence type="inferred from homology"/>
<dbReference type="OrthoDB" id="6509908at2759"/>
<evidence type="ECO:0000313" key="6">
    <source>
        <dbReference type="Proteomes" id="UP000305067"/>
    </source>
</evidence>